<organism evidence="3 4">
    <name type="scientific">Nadsonia fulvescens var. elongata DSM 6958</name>
    <dbReference type="NCBI Taxonomy" id="857566"/>
    <lineage>
        <taxon>Eukaryota</taxon>
        <taxon>Fungi</taxon>
        <taxon>Dikarya</taxon>
        <taxon>Ascomycota</taxon>
        <taxon>Saccharomycotina</taxon>
        <taxon>Dipodascomycetes</taxon>
        <taxon>Dipodascales</taxon>
        <taxon>Dipodascales incertae sedis</taxon>
        <taxon>Nadsonia</taxon>
    </lineage>
</organism>
<gene>
    <name evidence="3" type="ORF">NADFUDRAFT_81521</name>
</gene>
<evidence type="ECO:0000313" key="4">
    <source>
        <dbReference type="Proteomes" id="UP000095009"/>
    </source>
</evidence>
<evidence type="ECO:0000313" key="3">
    <source>
        <dbReference type="EMBL" id="ODQ68633.1"/>
    </source>
</evidence>
<sequence length="306" mass="35210">MHIPVKLASLLLASQMANTADQDTSNSIDLASENKDYQRITVYLAGISPPLNDAGALNEDAISNSAEILKSVLAAKDINKLNQQINVILVSDPPTFDIDSDEGPRFNHTRPHRRHRGRDGNRHHRRPRSRRPHHNDDEDEHRSHSPHHSDDDEDHRRPHFRRPHFRRPHDGDEEDHHRRRPRPHHSDDEDELRSHSPHHSDDDEDYRWPHSPHSKDKESPNQSHHKCSHRKNRHNKSPKGSEHSKDATHHDMAPSNSASLSAEYKTTLGNIWSTMGTFLANGFQMNITGGRHVITKQEQDETKPLI</sequence>
<reference evidence="3 4" key="1">
    <citation type="journal article" date="2016" name="Proc. Natl. Acad. Sci. U.S.A.">
        <title>Comparative genomics of biotechnologically important yeasts.</title>
        <authorList>
            <person name="Riley R."/>
            <person name="Haridas S."/>
            <person name="Wolfe K.H."/>
            <person name="Lopes M.R."/>
            <person name="Hittinger C.T."/>
            <person name="Goeker M."/>
            <person name="Salamov A.A."/>
            <person name="Wisecaver J.H."/>
            <person name="Long T.M."/>
            <person name="Calvey C.H."/>
            <person name="Aerts A.L."/>
            <person name="Barry K.W."/>
            <person name="Choi C."/>
            <person name="Clum A."/>
            <person name="Coughlan A.Y."/>
            <person name="Deshpande S."/>
            <person name="Douglass A.P."/>
            <person name="Hanson S.J."/>
            <person name="Klenk H.-P."/>
            <person name="LaButti K.M."/>
            <person name="Lapidus A."/>
            <person name="Lindquist E.A."/>
            <person name="Lipzen A.M."/>
            <person name="Meier-Kolthoff J.P."/>
            <person name="Ohm R.A."/>
            <person name="Otillar R.P."/>
            <person name="Pangilinan J.L."/>
            <person name="Peng Y."/>
            <person name="Rokas A."/>
            <person name="Rosa C.A."/>
            <person name="Scheuner C."/>
            <person name="Sibirny A.A."/>
            <person name="Slot J.C."/>
            <person name="Stielow J.B."/>
            <person name="Sun H."/>
            <person name="Kurtzman C.P."/>
            <person name="Blackwell M."/>
            <person name="Grigoriev I.V."/>
            <person name="Jeffries T.W."/>
        </authorList>
    </citation>
    <scope>NUCLEOTIDE SEQUENCE [LARGE SCALE GENOMIC DNA]</scope>
    <source>
        <strain evidence="3 4">DSM 6958</strain>
    </source>
</reference>
<proteinExistence type="predicted"/>
<name>A0A1E3PT89_9ASCO</name>
<keyword evidence="4" id="KW-1185">Reference proteome</keyword>
<dbReference type="EMBL" id="KV454406">
    <property type="protein sequence ID" value="ODQ68633.1"/>
    <property type="molecule type" value="Genomic_DNA"/>
</dbReference>
<feature type="compositionally biased region" description="Basic and acidic residues" evidence="1">
    <location>
        <begin position="134"/>
        <end position="156"/>
    </location>
</feature>
<feature type="chain" id="PRO_5009133953" evidence="2">
    <location>
        <begin position="20"/>
        <end position="306"/>
    </location>
</feature>
<keyword evidence="2" id="KW-0732">Signal</keyword>
<feature type="compositionally biased region" description="Basic residues" evidence="1">
    <location>
        <begin position="157"/>
        <end position="167"/>
    </location>
</feature>
<feature type="compositionally biased region" description="Basic and acidic residues" evidence="1">
    <location>
        <begin position="184"/>
        <end position="201"/>
    </location>
</feature>
<evidence type="ECO:0000256" key="2">
    <source>
        <dbReference type="SAM" id="SignalP"/>
    </source>
</evidence>
<feature type="region of interest" description="Disordered" evidence="1">
    <location>
        <begin position="96"/>
        <end position="258"/>
    </location>
</feature>
<accession>A0A1E3PT89</accession>
<feature type="signal peptide" evidence="2">
    <location>
        <begin position="1"/>
        <end position="19"/>
    </location>
</feature>
<feature type="compositionally biased region" description="Basic residues" evidence="1">
    <location>
        <begin position="107"/>
        <end position="133"/>
    </location>
</feature>
<evidence type="ECO:0000256" key="1">
    <source>
        <dbReference type="SAM" id="MobiDB-lite"/>
    </source>
</evidence>
<feature type="compositionally biased region" description="Basic residues" evidence="1">
    <location>
        <begin position="223"/>
        <end position="237"/>
    </location>
</feature>
<dbReference type="AlphaFoldDB" id="A0A1E3PT89"/>
<feature type="compositionally biased region" description="Basic and acidic residues" evidence="1">
    <location>
        <begin position="239"/>
        <end position="252"/>
    </location>
</feature>
<protein>
    <submittedName>
        <fullName evidence="3">Uncharacterized protein</fullName>
    </submittedName>
</protein>
<dbReference type="Proteomes" id="UP000095009">
    <property type="component" value="Unassembled WGS sequence"/>
</dbReference>